<evidence type="ECO:0000256" key="1">
    <source>
        <dbReference type="SAM" id="Phobius"/>
    </source>
</evidence>
<feature type="transmembrane region" description="Helical" evidence="1">
    <location>
        <begin position="46"/>
        <end position="64"/>
    </location>
</feature>
<sequence>MKNFSILTLVQALLSLISGVLISKMSFIGRIGVSTAYNQYAVFKVWWKTAILLFIVQFILALFLQTFKSKVSHNFARLLALLLIIVGGIGAYLTYIDFTTTAHKVMNIKFHSGFYLFWVGWFITCFYFLLSKATKQTTAPQE</sequence>
<feature type="transmembrane region" description="Helical" evidence="1">
    <location>
        <begin position="108"/>
        <end position="130"/>
    </location>
</feature>
<evidence type="ECO:0000313" key="3">
    <source>
        <dbReference type="Proteomes" id="UP000681610"/>
    </source>
</evidence>
<evidence type="ECO:0008006" key="4">
    <source>
        <dbReference type="Google" id="ProtNLM"/>
    </source>
</evidence>
<evidence type="ECO:0000313" key="2">
    <source>
        <dbReference type="EMBL" id="MBO1883021.1"/>
    </source>
</evidence>
<dbReference type="RefSeq" id="WP_208057492.1">
    <property type="nucleotide sequence ID" value="NZ_JAGDYP010000001.1"/>
</dbReference>
<name>A0ABS3PUL9_9FLAO</name>
<gene>
    <name evidence="2" type="ORF">J4N46_00865</name>
</gene>
<dbReference type="Proteomes" id="UP000681610">
    <property type="component" value="Unassembled WGS sequence"/>
</dbReference>
<feature type="transmembrane region" description="Helical" evidence="1">
    <location>
        <begin position="76"/>
        <end position="96"/>
    </location>
</feature>
<comment type="caution">
    <text evidence="2">The sequence shown here is derived from an EMBL/GenBank/DDBJ whole genome shotgun (WGS) entry which is preliminary data.</text>
</comment>
<organism evidence="2 3">
    <name type="scientific">Capnocytophaga bilenii</name>
    <dbReference type="NCBI Taxonomy" id="2819369"/>
    <lineage>
        <taxon>Bacteria</taxon>
        <taxon>Pseudomonadati</taxon>
        <taxon>Bacteroidota</taxon>
        <taxon>Flavobacteriia</taxon>
        <taxon>Flavobacteriales</taxon>
        <taxon>Flavobacteriaceae</taxon>
        <taxon>Capnocytophaga</taxon>
    </lineage>
</organism>
<keyword evidence="3" id="KW-1185">Reference proteome</keyword>
<reference evidence="2 3" key="1">
    <citation type="submission" date="2021-03" db="EMBL/GenBank/DDBJ databases">
        <title>Isolation and description of Capnocytophaga bilenii sp. nov., a novel Capnocytophaga species, isolated from a gingivitis subject.</title>
        <authorList>
            <person name="Antezack A."/>
            <person name="Monnet-Corti V."/>
            <person name="La Scola B."/>
        </authorList>
    </citation>
    <scope>NUCLEOTIDE SEQUENCE [LARGE SCALE GENOMIC DNA]</scope>
    <source>
        <strain evidence="2 3">Marseille-Q4570</strain>
    </source>
</reference>
<keyword evidence="1" id="KW-1133">Transmembrane helix</keyword>
<dbReference type="EMBL" id="JAGDYP010000001">
    <property type="protein sequence ID" value="MBO1883021.1"/>
    <property type="molecule type" value="Genomic_DNA"/>
</dbReference>
<protein>
    <recommendedName>
        <fullName evidence="4">Cytochrome d ubiquinol oxidase subunit II</fullName>
    </recommendedName>
</protein>
<keyword evidence="1" id="KW-0812">Transmembrane</keyword>
<keyword evidence="1" id="KW-0472">Membrane</keyword>
<proteinExistence type="predicted"/>
<accession>A0ABS3PUL9</accession>